<evidence type="ECO:0000256" key="1">
    <source>
        <dbReference type="ARBA" id="ARBA00022734"/>
    </source>
</evidence>
<dbReference type="GeneID" id="116320986"/>
<reference evidence="5" key="3">
    <citation type="submission" date="2025-09" db="UniProtKB">
        <authorList>
            <consortium name="Ensembl"/>
        </authorList>
    </citation>
    <scope>IDENTIFICATION</scope>
</reference>
<evidence type="ECO:0000259" key="4">
    <source>
        <dbReference type="PROSITE" id="PS50041"/>
    </source>
</evidence>
<protein>
    <recommendedName>
        <fullName evidence="4">C-type lectin domain-containing protein</fullName>
    </recommendedName>
</protein>
<accession>A0AAZ1XDP0</accession>
<keyword evidence="1" id="KW-0430">Lectin</keyword>
<proteinExistence type="predicted"/>
<dbReference type="PROSITE" id="PS50041">
    <property type="entry name" value="C_TYPE_LECTIN_2"/>
    <property type="match status" value="1"/>
</dbReference>
<keyword evidence="3" id="KW-0472">Membrane</keyword>
<dbReference type="SMART" id="SM00034">
    <property type="entry name" value="CLECT"/>
    <property type="match status" value="1"/>
</dbReference>
<dbReference type="CDD" id="cd03590">
    <property type="entry name" value="CLECT_DC-SIGN_like"/>
    <property type="match status" value="1"/>
</dbReference>
<evidence type="ECO:0000313" key="5">
    <source>
        <dbReference type="Ensembl" id="ENSOABP00000066241.1"/>
    </source>
</evidence>
<keyword evidence="3" id="KW-0812">Transmembrane</keyword>
<dbReference type="Pfam" id="PF00059">
    <property type="entry name" value="Lectin_C"/>
    <property type="match status" value="1"/>
</dbReference>
<dbReference type="AlphaFoldDB" id="A0AAZ1XDP0"/>
<dbReference type="SUPFAM" id="SSF56436">
    <property type="entry name" value="C-type lectin-like"/>
    <property type="match status" value="1"/>
</dbReference>
<dbReference type="Ensembl" id="ENSOABT00000080150.1">
    <property type="protein sequence ID" value="ENSOABP00000066241.1"/>
    <property type="gene ID" value="ENSOABG00000004192.2"/>
</dbReference>
<evidence type="ECO:0000256" key="3">
    <source>
        <dbReference type="SAM" id="Phobius"/>
    </source>
</evidence>
<evidence type="ECO:0000313" key="6">
    <source>
        <dbReference type="Proteomes" id="UP000472276"/>
    </source>
</evidence>
<dbReference type="PANTHER" id="PTHR22803">
    <property type="entry name" value="MANNOSE, PHOSPHOLIPASE, LECTIN RECEPTOR RELATED"/>
    <property type="match status" value="1"/>
</dbReference>
<dbReference type="GO" id="GO:0030246">
    <property type="term" value="F:carbohydrate binding"/>
    <property type="evidence" value="ECO:0007669"/>
    <property type="project" value="UniProtKB-KW"/>
</dbReference>
<feature type="domain" description="C-type lectin" evidence="4">
    <location>
        <begin position="108"/>
        <end position="238"/>
    </location>
</feature>
<dbReference type="Gene3D" id="3.10.100.10">
    <property type="entry name" value="Mannose-Binding Protein A, subunit A"/>
    <property type="match status" value="1"/>
</dbReference>
<name>A0AAZ1XDP0_OREAU</name>
<reference evidence="6" key="1">
    <citation type="submission" date="2020-03" db="EMBL/GenBank/DDBJ databases">
        <title>Evolution of repeat sequences and sex chromosomes of tilapia species revealed by chromosome-level genomes.</title>
        <authorList>
            <person name="Xu L."/>
            <person name="Tao W."/>
            <person name="Wang D."/>
            <person name="Zhou Q."/>
        </authorList>
    </citation>
    <scope>NUCLEOTIDE SEQUENCE [LARGE SCALE GENOMIC DNA]</scope>
    <source>
        <strain evidence="6">Israel</strain>
    </source>
</reference>
<dbReference type="RefSeq" id="XP_031596589.1">
    <property type="nucleotide sequence ID" value="XM_031740729.2"/>
</dbReference>
<dbReference type="InterPro" id="IPR050111">
    <property type="entry name" value="C-type_lectin/snaclec_domain"/>
</dbReference>
<feature type="region of interest" description="Disordered" evidence="2">
    <location>
        <begin position="1"/>
        <end position="24"/>
    </location>
</feature>
<keyword evidence="3" id="KW-1133">Transmembrane helix</keyword>
<dbReference type="Proteomes" id="UP000472276">
    <property type="component" value="Unassembled WGS sequence"/>
</dbReference>
<dbReference type="InterPro" id="IPR033989">
    <property type="entry name" value="CD209-like_CTLD"/>
</dbReference>
<dbReference type="RefSeq" id="XP_039461916.1">
    <property type="nucleotide sequence ID" value="XM_039605982.1"/>
</dbReference>
<gene>
    <name evidence="5" type="primary">LOC116320986</name>
</gene>
<dbReference type="KEGG" id="oau:116320986"/>
<dbReference type="InterPro" id="IPR016186">
    <property type="entry name" value="C-type_lectin-like/link_sf"/>
</dbReference>
<organism evidence="5 6">
    <name type="scientific">Oreochromis aureus</name>
    <name type="common">Israeli tilapia</name>
    <name type="synonym">Chromis aureus</name>
    <dbReference type="NCBI Taxonomy" id="47969"/>
    <lineage>
        <taxon>Eukaryota</taxon>
        <taxon>Metazoa</taxon>
        <taxon>Chordata</taxon>
        <taxon>Craniata</taxon>
        <taxon>Vertebrata</taxon>
        <taxon>Euteleostomi</taxon>
        <taxon>Actinopterygii</taxon>
        <taxon>Neopterygii</taxon>
        <taxon>Teleostei</taxon>
        <taxon>Neoteleostei</taxon>
        <taxon>Acanthomorphata</taxon>
        <taxon>Ovalentaria</taxon>
        <taxon>Cichlomorphae</taxon>
        <taxon>Cichliformes</taxon>
        <taxon>Cichlidae</taxon>
        <taxon>African cichlids</taxon>
        <taxon>Pseudocrenilabrinae</taxon>
        <taxon>Oreochromini</taxon>
        <taxon>Oreochromis</taxon>
    </lineage>
</organism>
<dbReference type="InterPro" id="IPR016187">
    <property type="entry name" value="CTDL_fold"/>
</dbReference>
<keyword evidence="6" id="KW-1185">Reference proteome</keyword>
<feature type="transmembrane region" description="Helical" evidence="3">
    <location>
        <begin position="32"/>
        <end position="53"/>
    </location>
</feature>
<reference evidence="5" key="2">
    <citation type="submission" date="2025-08" db="UniProtKB">
        <authorList>
            <consortium name="Ensembl"/>
        </authorList>
    </citation>
    <scope>IDENTIFICATION</scope>
</reference>
<evidence type="ECO:0000256" key="2">
    <source>
        <dbReference type="SAM" id="MobiDB-lite"/>
    </source>
</evidence>
<dbReference type="InterPro" id="IPR001304">
    <property type="entry name" value="C-type_lectin-like"/>
</dbReference>
<sequence length="253" mass="29024">MTSRPQSYIEGEDPDSQHAKSKRGSKVTTEKVALLVLCFLLAVAFVVIYRLSFEHMRTKKMLKNLEGLKKECERVIKNQNVTESKPCSQPEVKINEPCSKCGEGWEHHGRKCYYFSVSKSSWTESRGECRAKGGDLVKIDSREEQKFLDQRLKDIMNYPQDKFWFGLTDSAEEGRWLWVDGSLLDKRLIYWGYNEPDDWKGDYPDGEDCGRMGVKGETSDLNSWFDASCNVAHRSICEKPEITGQPTKASVQI</sequence>